<feature type="region of interest" description="Disordered" evidence="2">
    <location>
        <begin position="751"/>
        <end position="870"/>
    </location>
</feature>
<keyword evidence="1" id="KW-0175">Coiled coil</keyword>
<proteinExistence type="predicted"/>
<evidence type="ECO:0000313" key="3">
    <source>
        <dbReference type="EMBL" id="KAI5072247.1"/>
    </source>
</evidence>
<feature type="coiled-coil region" evidence="1">
    <location>
        <begin position="573"/>
        <end position="614"/>
    </location>
</feature>
<sequence length="890" mass="98061">MAHGRSGCQPPTQSEKTSAQKVDEPAAVIKNGHKESKPLLSKEGNLCPELACLSCLSFRGARGFSALSLNLKGSMRKLHSPTKGANSGIAWMTLPGLLVDADDVISDGIVKLTGPKETVAWNGFAPLQKVLVVAVTAAAATAAKQKYFKELRNLEHAIDLKDKDLEILRGKIGQLQEHLSFWKEQAQNLSKEAKESGDEVFSSENGLSLLKLGLESTPKGDALRLEQFDTPQIGNGLKQMPDRVACLRKNMRAASFRKSSYRFGSTISSERSNEDHHEIRTFLDRLSESHSINGGPFDAPTPELLVTKLCMLDTPQLPCNNVFCPQVDHVNRFFQKEGRNMAEDSLTTPMPWLELLLQLKGVMRQIQDNEAPELMSALASVKEKVQMLESKNSSQHEDLSPSCHTETVTDLSGSIDQALAKFSLLQRTVGDLRNVLGEDPNATEENAFIAMLGKSKGLFSTSRDLSLSCAKDQERDQKKVGSAVVDLVVNSTVDSLLTPLCGRSQSDSDGWSSEILIEQLLGELESAAAKVATMEAQINLLKDTELKKEGCAPILDKSTCDTCLEFDSKVRLLEDAEKKLATCREACKKREKAISRLENENLTLQEIVSELRAIQVTPKVVTSNMLFNLDSPVKIDSPHRATSPFCSWRRLDELSSTFLEGNSMKGSCDSDMYISESGNHESRSEGFNNESGSELHSAAMYRSADDNDHMLHTQGDHNEPRSIHDVPRAINCNNITFRRGSTMKEYAMDRSCDEEVSCRSSSGTDDLSRKSGISSTRSSSDNSSSCSVANARLPRPPRNYSSHARKLKFTHANDLRFSHDSGRSQTSHRRRDAGGSHLNGKASNVLAGVEPNTPMRDRNSSNGSKENFLGHSIDSLSKAKENFLQRRRWI</sequence>
<accession>A0A9D4ZFL4</accession>
<organism evidence="3 4">
    <name type="scientific">Adiantum capillus-veneris</name>
    <name type="common">Maidenhair fern</name>
    <dbReference type="NCBI Taxonomy" id="13818"/>
    <lineage>
        <taxon>Eukaryota</taxon>
        <taxon>Viridiplantae</taxon>
        <taxon>Streptophyta</taxon>
        <taxon>Embryophyta</taxon>
        <taxon>Tracheophyta</taxon>
        <taxon>Polypodiopsida</taxon>
        <taxon>Polypodiidae</taxon>
        <taxon>Polypodiales</taxon>
        <taxon>Pteridineae</taxon>
        <taxon>Pteridaceae</taxon>
        <taxon>Vittarioideae</taxon>
        <taxon>Adiantum</taxon>
    </lineage>
</organism>
<gene>
    <name evidence="3" type="ORF">GOP47_0012353</name>
</gene>
<dbReference type="PANTHER" id="PTHR35507">
    <property type="entry name" value="OS09G0488600 PROTEIN"/>
    <property type="match status" value="1"/>
</dbReference>
<feature type="compositionally biased region" description="Low complexity" evidence="2">
    <location>
        <begin position="770"/>
        <end position="787"/>
    </location>
</feature>
<dbReference type="Proteomes" id="UP000886520">
    <property type="component" value="Chromosome 12"/>
</dbReference>
<feature type="region of interest" description="Disordered" evidence="2">
    <location>
        <begin position="1"/>
        <end position="35"/>
    </location>
</feature>
<name>A0A9D4ZFL4_ADICA</name>
<evidence type="ECO:0000313" key="4">
    <source>
        <dbReference type="Proteomes" id="UP000886520"/>
    </source>
</evidence>
<evidence type="ECO:0000256" key="2">
    <source>
        <dbReference type="SAM" id="MobiDB-lite"/>
    </source>
</evidence>
<feature type="region of interest" description="Disordered" evidence="2">
    <location>
        <begin position="671"/>
        <end position="694"/>
    </location>
</feature>
<protein>
    <submittedName>
        <fullName evidence="3">Uncharacterized protein</fullName>
    </submittedName>
</protein>
<dbReference type="EMBL" id="JABFUD020000012">
    <property type="protein sequence ID" value="KAI5072247.1"/>
    <property type="molecule type" value="Genomic_DNA"/>
</dbReference>
<feature type="compositionally biased region" description="Polar residues" evidence="2">
    <location>
        <begin position="9"/>
        <end position="20"/>
    </location>
</feature>
<reference evidence="3" key="1">
    <citation type="submission" date="2021-01" db="EMBL/GenBank/DDBJ databases">
        <title>Adiantum capillus-veneris genome.</title>
        <authorList>
            <person name="Fang Y."/>
            <person name="Liao Q."/>
        </authorList>
    </citation>
    <scope>NUCLEOTIDE SEQUENCE</scope>
    <source>
        <strain evidence="3">H3</strain>
        <tissue evidence="3">Leaf</tissue>
    </source>
</reference>
<feature type="compositionally biased region" description="Basic and acidic residues" evidence="2">
    <location>
        <begin position="811"/>
        <end position="822"/>
    </location>
</feature>
<dbReference type="AlphaFoldDB" id="A0A9D4ZFL4"/>
<dbReference type="PANTHER" id="PTHR35507:SF1">
    <property type="entry name" value="TMF_TATA_BD DOMAIN-CONTAINING PROTEIN"/>
    <property type="match status" value="1"/>
</dbReference>
<dbReference type="OrthoDB" id="1894403at2759"/>
<feature type="coiled-coil region" evidence="1">
    <location>
        <begin position="517"/>
        <end position="544"/>
    </location>
</feature>
<comment type="caution">
    <text evidence="3">The sequence shown here is derived from an EMBL/GenBank/DDBJ whole genome shotgun (WGS) entry which is preliminary data.</text>
</comment>
<evidence type="ECO:0000256" key="1">
    <source>
        <dbReference type="SAM" id="Coils"/>
    </source>
</evidence>
<feature type="compositionally biased region" description="Polar residues" evidence="2">
    <location>
        <begin position="685"/>
        <end position="694"/>
    </location>
</feature>
<keyword evidence="4" id="KW-1185">Reference proteome</keyword>
<feature type="coiled-coil region" evidence="1">
    <location>
        <begin position="151"/>
        <end position="199"/>
    </location>
</feature>